<dbReference type="InterPro" id="IPR029472">
    <property type="entry name" value="Copia-like_N"/>
</dbReference>
<sequence length="121" mass="13745">MEGVNAIANTVNQDNNSINDPLYIASSDHPGMTLTNTPFNGINFHSWSRTIKMALGAKLKLGFIYGTCMKPPINDVKHQRWVRCNYMVTCWILNSIVAELLDAYLYADSAYELWREISVRT</sequence>
<comment type="caution">
    <text evidence="2">The sequence shown here is derived from an EMBL/GenBank/DDBJ whole genome shotgun (WGS) entry which is preliminary data.</text>
</comment>
<evidence type="ECO:0000313" key="3">
    <source>
        <dbReference type="Proteomes" id="UP000245207"/>
    </source>
</evidence>
<keyword evidence="3" id="KW-1185">Reference proteome</keyword>
<proteinExistence type="predicted"/>
<dbReference type="Proteomes" id="UP000245207">
    <property type="component" value="Unassembled WGS sequence"/>
</dbReference>
<dbReference type="OrthoDB" id="5544992at2759"/>
<organism evidence="2 3">
    <name type="scientific">Artemisia annua</name>
    <name type="common">Sweet wormwood</name>
    <dbReference type="NCBI Taxonomy" id="35608"/>
    <lineage>
        <taxon>Eukaryota</taxon>
        <taxon>Viridiplantae</taxon>
        <taxon>Streptophyta</taxon>
        <taxon>Embryophyta</taxon>
        <taxon>Tracheophyta</taxon>
        <taxon>Spermatophyta</taxon>
        <taxon>Magnoliopsida</taxon>
        <taxon>eudicotyledons</taxon>
        <taxon>Gunneridae</taxon>
        <taxon>Pentapetalae</taxon>
        <taxon>asterids</taxon>
        <taxon>campanulids</taxon>
        <taxon>Asterales</taxon>
        <taxon>Asteraceae</taxon>
        <taxon>Asteroideae</taxon>
        <taxon>Anthemideae</taxon>
        <taxon>Artemisiinae</taxon>
        <taxon>Artemisia</taxon>
    </lineage>
</organism>
<evidence type="ECO:0000313" key="2">
    <source>
        <dbReference type="EMBL" id="PWA48123.1"/>
    </source>
</evidence>
<dbReference type="PANTHER" id="PTHR37610:SF40">
    <property type="entry name" value="OS01G0909600 PROTEIN"/>
    <property type="match status" value="1"/>
</dbReference>
<protein>
    <recommendedName>
        <fullName evidence="1">Retrotransposon Copia-like N-terminal domain-containing protein</fullName>
    </recommendedName>
</protein>
<reference evidence="2 3" key="1">
    <citation type="journal article" date="2018" name="Mol. Plant">
        <title>The genome of Artemisia annua provides insight into the evolution of Asteraceae family and artemisinin biosynthesis.</title>
        <authorList>
            <person name="Shen Q."/>
            <person name="Zhang L."/>
            <person name="Liao Z."/>
            <person name="Wang S."/>
            <person name="Yan T."/>
            <person name="Shi P."/>
            <person name="Liu M."/>
            <person name="Fu X."/>
            <person name="Pan Q."/>
            <person name="Wang Y."/>
            <person name="Lv Z."/>
            <person name="Lu X."/>
            <person name="Zhang F."/>
            <person name="Jiang W."/>
            <person name="Ma Y."/>
            <person name="Chen M."/>
            <person name="Hao X."/>
            <person name="Li L."/>
            <person name="Tang Y."/>
            <person name="Lv G."/>
            <person name="Zhou Y."/>
            <person name="Sun X."/>
            <person name="Brodelius P.E."/>
            <person name="Rose J.K.C."/>
            <person name="Tang K."/>
        </authorList>
    </citation>
    <scope>NUCLEOTIDE SEQUENCE [LARGE SCALE GENOMIC DNA]</scope>
    <source>
        <strain evidence="3">cv. Huhao1</strain>
        <tissue evidence="2">Leaf</tissue>
    </source>
</reference>
<dbReference type="Pfam" id="PF14244">
    <property type="entry name" value="Retrotran_gag_3"/>
    <property type="match status" value="1"/>
</dbReference>
<gene>
    <name evidence="2" type="ORF">CTI12_AA493860</name>
</gene>
<name>A0A2U1LGL4_ARTAN</name>
<dbReference type="PANTHER" id="PTHR37610">
    <property type="entry name" value="CCHC-TYPE DOMAIN-CONTAINING PROTEIN"/>
    <property type="match status" value="1"/>
</dbReference>
<accession>A0A2U1LGL4</accession>
<evidence type="ECO:0000259" key="1">
    <source>
        <dbReference type="Pfam" id="PF14244"/>
    </source>
</evidence>
<dbReference type="EMBL" id="PKPP01009494">
    <property type="protein sequence ID" value="PWA48123.1"/>
    <property type="molecule type" value="Genomic_DNA"/>
</dbReference>
<dbReference type="AlphaFoldDB" id="A0A2U1LGL4"/>
<feature type="domain" description="Retrotransposon Copia-like N-terminal" evidence="1">
    <location>
        <begin position="26"/>
        <end position="72"/>
    </location>
</feature>